<proteinExistence type="predicted"/>
<reference evidence="3" key="1">
    <citation type="journal article" date="2020" name="mSystems">
        <title>Genome- and Community-Level Interaction Insights into Carbon Utilization and Element Cycling Functions of Hydrothermarchaeota in Hydrothermal Sediment.</title>
        <authorList>
            <person name="Zhou Z."/>
            <person name="Liu Y."/>
            <person name="Xu W."/>
            <person name="Pan J."/>
            <person name="Luo Z.H."/>
            <person name="Li M."/>
        </authorList>
    </citation>
    <scope>NUCLEOTIDE SEQUENCE [LARGE SCALE GENOMIC DNA]</scope>
    <source>
        <strain evidence="3">HyVt-345</strain>
    </source>
</reference>
<protein>
    <recommendedName>
        <fullName evidence="2">ASPIC/UnbV domain-containing protein</fullName>
    </recommendedName>
</protein>
<dbReference type="Gene3D" id="2.130.10.130">
    <property type="entry name" value="Integrin alpha, N-terminal"/>
    <property type="match status" value="4"/>
</dbReference>
<name>A0A831QQZ3_9FLAO</name>
<keyword evidence="1" id="KW-0732">Signal</keyword>
<dbReference type="InterPro" id="IPR013517">
    <property type="entry name" value="FG-GAP"/>
</dbReference>
<dbReference type="Pfam" id="PF13517">
    <property type="entry name" value="FG-GAP_3"/>
    <property type="match status" value="5"/>
</dbReference>
<dbReference type="AlphaFoldDB" id="A0A831QQZ3"/>
<comment type="caution">
    <text evidence="3">The sequence shown here is derived from an EMBL/GenBank/DDBJ whole genome shotgun (WGS) entry which is preliminary data.</text>
</comment>
<dbReference type="SUPFAM" id="SSF69318">
    <property type="entry name" value="Integrin alpha N-terminal domain"/>
    <property type="match status" value="3"/>
</dbReference>
<dbReference type="PANTHER" id="PTHR16026">
    <property type="entry name" value="CARTILAGE ACIDIC PROTEIN 1"/>
    <property type="match status" value="1"/>
</dbReference>
<evidence type="ECO:0000313" key="3">
    <source>
        <dbReference type="EMBL" id="HEA21700.1"/>
    </source>
</evidence>
<evidence type="ECO:0000256" key="1">
    <source>
        <dbReference type="ARBA" id="ARBA00022729"/>
    </source>
</evidence>
<dbReference type="InterPro" id="IPR011519">
    <property type="entry name" value="UnbV_ASPIC"/>
</dbReference>
<dbReference type="InterPro" id="IPR027039">
    <property type="entry name" value="Crtac1"/>
</dbReference>
<dbReference type="Proteomes" id="UP000886191">
    <property type="component" value="Unassembled WGS sequence"/>
</dbReference>
<evidence type="ECO:0000259" key="2">
    <source>
        <dbReference type="Pfam" id="PF07593"/>
    </source>
</evidence>
<dbReference type="PANTHER" id="PTHR16026:SF0">
    <property type="entry name" value="CARTILAGE ACIDIC PROTEIN 1"/>
    <property type="match status" value="1"/>
</dbReference>
<accession>A0A831QQZ3</accession>
<organism evidence="3">
    <name type="scientific">Pricia antarctica</name>
    <dbReference type="NCBI Taxonomy" id="641691"/>
    <lineage>
        <taxon>Bacteria</taxon>
        <taxon>Pseudomonadati</taxon>
        <taxon>Bacteroidota</taxon>
        <taxon>Flavobacteriia</taxon>
        <taxon>Flavobacteriales</taxon>
        <taxon>Flavobacteriaceae</taxon>
        <taxon>Pricia</taxon>
    </lineage>
</organism>
<dbReference type="Pfam" id="PF07593">
    <property type="entry name" value="UnbV_ASPIC"/>
    <property type="match status" value="1"/>
</dbReference>
<feature type="domain" description="ASPIC/UnbV" evidence="2">
    <location>
        <begin position="536"/>
        <end position="601"/>
    </location>
</feature>
<dbReference type="InterPro" id="IPR028994">
    <property type="entry name" value="Integrin_alpha_N"/>
</dbReference>
<dbReference type="EMBL" id="DRGL01000043">
    <property type="protein sequence ID" value="HEA21700.1"/>
    <property type="molecule type" value="Genomic_DNA"/>
</dbReference>
<gene>
    <name evidence="3" type="ORF">ENH87_12365</name>
</gene>
<sequence length="1123" mass="124814">MFNILPPNPFRTIAALVLISSSAFSQEPTRFTLLDNAATNVHFNNTIKDSNEANILIYANFYGGAGVGVGDFNNDGLQDLYFAGNIVPDKLYLNQGNMVFEDATERSGIKQDGGWSTGVTVADINNDGFLDIYVSRELHDKKPEWRTNLLYINNGNGTFSESAKAFGVDNSERTRHSTFLDYDNDGFLDLFLLTQPPNPGSYSEFFGTDLKSKEYHLKLLKNTGNGSFVDVSQSAGIDLTGFPNGVCASDINNDGYTDIYVANDFDAPDFLFQNNRDGTFTNIADAAIKHTSYYSMGVDIADINNDALLDIFVVDMVAEDNFRLKSNMSGMNPDSFWKVVDEGGGYQYMYNTVQLNNGNSTFSDIAQFTGMAATDWSWSNLIADFDNDGLKDTYVTNGLLYDIRNTDADKNVASLVNKTTYDYLQNNPDGGNLNSIWDILNIDEVIALLPSQPLKNYAFQNKGNLNFENKRSEWGLDQESFSNGAAYADFDNDGDLDIVVNNINQEAFIYRNNSERMENANYLRVRLVDEGNKPVLGSKVTLHTSKGIQYQETTNVRGIYSTSEQLVHFGLGNIDQVDSLTINWPNGKTTVQRNIEPNQTLAFDMNDASKDQKVKQRDTIITDSFFEEITESYPLQYAHSENDFDDFEKQVLLPHKLSQFGPALAVGDFNGDGLEDVFIGGAHGYAATLAIQGANGDFKPSNEDLWQKEKEFEDVDAVFIDVNGDGYQDLYVVSGGNEFVNNDLRYNDRLYINDKSGNFTRDTTLGVLPISGSKVSAQDYDGDGDVDLFVGGRHVPNEYPLPATSMLLKNENGILKNLTNELAPEFENLGMVTDATWADYDGDTDFDLIITGEWMNLTVFENENGELKSKTETGLENTSGWWFSIEKGDFDNDGDVDFIAGNLGLNYKYKTSPEAPFDIYYNDFDKNGESDIVLGYYNKDKHFPLRGFSCSSEQIPGLKDKIQKYDLFASMELEEVYGKKGLENSLHLTTDSFASSFIENMGNGSFKIRELPNLAQLSNINDLLVNDFNNDSFLDVLVVGNLYASEIETPRSDAGTGLLLLGDGKGNFEPITAMKSGFYASGDAKQIRVLSKGEAKVILVANNNNTLQIFDIKTKTATNKKSR</sequence>